<dbReference type="OrthoDB" id="3197085at2"/>
<dbReference type="GO" id="GO:0003677">
    <property type="term" value="F:DNA binding"/>
    <property type="evidence" value="ECO:0007669"/>
    <property type="project" value="UniProtKB-KW"/>
</dbReference>
<dbReference type="SUPFAM" id="SSF116734">
    <property type="entry name" value="DNA methylase specificity domain"/>
    <property type="match status" value="2"/>
</dbReference>
<gene>
    <name evidence="5" type="ORF">F8O05_03605</name>
</gene>
<comment type="similarity">
    <text evidence="1">Belongs to the type-I restriction system S methylase family.</text>
</comment>
<comment type="caution">
    <text evidence="5">The sequence shown here is derived from an EMBL/GenBank/DDBJ whole genome shotgun (WGS) entry which is preliminary data.</text>
</comment>
<dbReference type="Pfam" id="PF01420">
    <property type="entry name" value="Methylase_S"/>
    <property type="match status" value="2"/>
</dbReference>
<dbReference type="Gene3D" id="1.10.287.1120">
    <property type="entry name" value="Bipartite methylase S protein"/>
    <property type="match status" value="2"/>
</dbReference>
<organism evidence="5 6">
    <name type="scientific">Gulosibacter chungangensis</name>
    <dbReference type="NCBI Taxonomy" id="979746"/>
    <lineage>
        <taxon>Bacteria</taxon>
        <taxon>Bacillati</taxon>
        <taxon>Actinomycetota</taxon>
        <taxon>Actinomycetes</taxon>
        <taxon>Micrococcales</taxon>
        <taxon>Microbacteriaceae</taxon>
        <taxon>Gulosibacter</taxon>
    </lineage>
</organism>
<name>A0A7J5BCH1_9MICO</name>
<keyword evidence="2" id="KW-0680">Restriction system</keyword>
<evidence type="ECO:0000256" key="1">
    <source>
        <dbReference type="ARBA" id="ARBA00010923"/>
    </source>
</evidence>
<dbReference type="InterPro" id="IPR044946">
    <property type="entry name" value="Restrct_endonuc_typeI_TRD_sf"/>
</dbReference>
<accession>A0A7J5BCH1</accession>
<feature type="domain" description="Type I restriction modification DNA specificity" evidence="4">
    <location>
        <begin position="280"/>
        <end position="383"/>
    </location>
</feature>
<evidence type="ECO:0000313" key="6">
    <source>
        <dbReference type="Proteomes" id="UP000433493"/>
    </source>
</evidence>
<dbReference type="GO" id="GO:0009307">
    <property type="term" value="P:DNA restriction-modification system"/>
    <property type="evidence" value="ECO:0007669"/>
    <property type="project" value="UniProtKB-KW"/>
</dbReference>
<dbReference type="PANTHER" id="PTHR30408:SF12">
    <property type="entry name" value="TYPE I RESTRICTION ENZYME MJAVIII SPECIFICITY SUBUNIT"/>
    <property type="match status" value="1"/>
</dbReference>
<dbReference type="PANTHER" id="PTHR30408">
    <property type="entry name" value="TYPE-1 RESTRICTION ENZYME ECOKI SPECIFICITY PROTEIN"/>
    <property type="match status" value="1"/>
</dbReference>
<dbReference type="Proteomes" id="UP000433493">
    <property type="component" value="Unassembled WGS sequence"/>
</dbReference>
<sequence>MTNWPIVSVEDIAARSANAMSTGPFGSSIGSRFFRPSGIPIVRGSNLSADSEIRFRDEGLVFLDPTKAAEFSRSVVREGDLIFSCWGTINQVGLLDGTSAYREYVISNKQMKLTPDPRIVLPEYLYYLFSGSEMQQSILGGAVGTGVPGFNLARLKSLKFPLPPIEAQRRIADSLSCADRLITNMKRRIAKARGIRRGLIQELLTGRTRLPGFAGPWRRKESLLAVATKFSGYWGSAPGGAAVEGRVIRAGDVTADHVIKGYALRGLTTSEAARAALLPGDVVITASGTIGNVALISDPGFYSSNFIRALRPRPQLITGVYLYFALQTRSARAAMDAHLGLSAMPNLGRGFYTDPWLDLPPLDEQRAIGAVLQSIDDEIAALARRLESARAIKQGMMQELLTGGTRLTEGAAA</sequence>
<keyword evidence="3" id="KW-0238">DNA-binding</keyword>
<reference evidence="5 6" key="1">
    <citation type="submission" date="2019-09" db="EMBL/GenBank/DDBJ databases">
        <title>Phylogeny of genus Pseudoclavibacter and closely related genus.</title>
        <authorList>
            <person name="Li Y."/>
        </authorList>
    </citation>
    <scope>NUCLEOTIDE SEQUENCE [LARGE SCALE GENOMIC DNA]</scope>
    <source>
        <strain evidence="5 6">KCTC 13959</strain>
    </source>
</reference>
<keyword evidence="6" id="KW-1185">Reference proteome</keyword>
<evidence type="ECO:0000256" key="3">
    <source>
        <dbReference type="ARBA" id="ARBA00023125"/>
    </source>
</evidence>
<protein>
    <recommendedName>
        <fullName evidence="4">Type I restriction modification DNA specificity domain-containing protein</fullName>
    </recommendedName>
</protein>
<feature type="domain" description="Type I restriction modification DNA specificity" evidence="4">
    <location>
        <begin position="76"/>
        <end position="190"/>
    </location>
</feature>
<dbReference type="InterPro" id="IPR000055">
    <property type="entry name" value="Restrct_endonuc_typeI_TRD"/>
</dbReference>
<dbReference type="AlphaFoldDB" id="A0A7J5BCH1"/>
<evidence type="ECO:0000313" key="5">
    <source>
        <dbReference type="EMBL" id="KAB1643898.1"/>
    </source>
</evidence>
<proteinExistence type="inferred from homology"/>
<evidence type="ECO:0000259" key="4">
    <source>
        <dbReference type="Pfam" id="PF01420"/>
    </source>
</evidence>
<evidence type="ECO:0000256" key="2">
    <source>
        <dbReference type="ARBA" id="ARBA00022747"/>
    </source>
</evidence>
<dbReference type="RefSeq" id="WP_158051402.1">
    <property type="nucleotide sequence ID" value="NZ_WBKB01000002.1"/>
</dbReference>
<dbReference type="EMBL" id="WBKB01000002">
    <property type="protein sequence ID" value="KAB1643898.1"/>
    <property type="molecule type" value="Genomic_DNA"/>
</dbReference>
<dbReference type="InterPro" id="IPR052021">
    <property type="entry name" value="Type-I_RS_S_subunit"/>
</dbReference>
<dbReference type="Gene3D" id="3.90.220.20">
    <property type="entry name" value="DNA methylase specificity domains"/>
    <property type="match status" value="2"/>
</dbReference>